<dbReference type="InterPro" id="IPR011990">
    <property type="entry name" value="TPR-like_helical_dom_sf"/>
</dbReference>
<organism evidence="1 2">
    <name type="scientific">Actinomadura violacea</name>
    <dbReference type="NCBI Taxonomy" id="2819934"/>
    <lineage>
        <taxon>Bacteria</taxon>
        <taxon>Bacillati</taxon>
        <taxon>Actinomycetota</taxon>
        <taxon>Actinomycetes</taxon>
        <taxon>Streptosporangiales</taxon>
        <taxon>Thermomonosporaceae</taxon>
        <taxon>Actinomadura</taxon>
    </lineage>
</organism>
<name>A0ABS3RWY6_9ACTN</name>
<dbReference type="EMBL" id="JAGEPF010000016">
    <property type="protein sequence ID" value="MBO2461207.1"/>
    <property type="molecule type" value="Genomic_DNA"/>
</dbReference>
<evidence type="ECO:0000313" key="1">
    <source>
        <dbReference type="EMBL" id="MBO2461207.1"/>
    </source>
</evidence>
<reference evidence="1 2" key="1">
    <citation type="submission" date="2021-03" db="EMBL/GenBank/DDBJ databases">
        <title>Actinomadura violae sp. nov., isolated from lichen in Thailand.</title>
        <authorList>
            <person name="Kanchanasin P."/>
            <person name="Saeng-In P."/>
            <person name="Phongsopitanun W."/>
            <person name="Yuki M."/>
            <person name="Kudo T."/>
            <person name="Ohkuma M."/>
            <person name="Tanasupawat S."/>
        </authorList>
    </citation>
    <scope>NUCLEOTIDE SEQUENCE [LARGE SCALE GENOMIC DNA]</scope>
    <source>
        <strain evidence="1 2">LCR2-06</strain>
    </source>
</reference>
<dbReference type="RefSeq" id="WP_208244568.1">
    <property type="nucleotide sequence ID" value="NZ_JAGEPF010000016.1"/>
</dbReference>
<dbReference type="Gene3D" id="1.25.40.10">
    <property type="entry name" value="Tetratricopeptide repeat domain"/>
    <property type="match status" value="1"/>
</dbReference>
<comment type="caution">
    <text evidence="1">The sequence shown here is derived from an EMBL/GenBank/DDBJ whole genome shotgun (WGS) entry which is preliminary data.</text>
</comment>
<dbReference type="SUPFAM" id="SSF48452">
    <property type="entry name" value="TPR-like"/>
    <property type="match status" value="1"/>
</dbReference>
<keyword evidence="2" id="KW-1185">Reference proteome</keyword>
<evidence type="ECO:0000313" key="2">
    <source>
        <dbReference type="Proteomes" id="UP000680206"/>
    </source>
</evidence>
<gene>
    <name evidence="1" type="ORF">J4709_26845</name>
</gene>
<proteinExistence type="predicted"/>
<sequence length="452" mass="48853">MTAATLWDHPLSALLAHNNLTAAAYLRRVADQHRALGYGGMAVRKEKLTRWKRHPPGRPAQLAIARLHGIPPVEVDRLGWPDFLMLAFPRDGAVLESEWTPAGTLHLLTDMGGSVDLDRRGFLVVTASALAASVAQWVTAAPAVAVGDRGRRVGAEAPELFDARLHALRHLDDIVGAGQVYTAALVELRLITDLLRNASYSEEVGRRLFSCAAEAARLAGWCAYDAGRIAQAEQHFLTGLRASGSAADPTSGAVILAFWANLRYAKGDARGALHLVDSALDDHRKITSPRVTAMLHARAARAHSKAEEPTSAWRRVDAAFAAYASAPPSDEDLPSMTWITHGELHQVAASSALSLNEPRRALEHFTAAVTHTDQYDTQRETRGTAIYLARQAEAHLLLDDVDAAVDVGHKVVKLMGGVDSARASDTLDDLREGLSGHKHIPIVRNFLDYVAA</sequence>
<protein>
    <recommendedName>
        <fullName evidence="3">Transcriptional regulator</fullName>
    </recommendedName>
</protein>
<evidence type="ECO:0008006" key="3">
    <source>
        <dbReference type="Google" id="ProtNLM"/>
    </source>
</evidence>
<dbReference type="Proteomes" id="UP000680206">
    <property type="component" value="Unassembled WGS sequence"/>
</dbReference>
<accession>A0ABS3RWY6</accession>